<evidence type="ECO:0000259" key="4">
    <source>
        <dbReference type="Pfam" id="PF06722"/>
    </source>
</evidence>
<evidence type="ECO:0000313" key="6">
    <source>
        <dbReference type="EMBL" id="ATB30144.1"/>
    </source>
</evidence>
<dbReference type="CDD" id="cd03784">
    <property type="entry name" value="GT1_Gtf-like"/>
    <property type="match status" value="1"/>
</dbReference>
<evidence type="ECO:0000313" key="7">
    <source>
        <dbReference type="Proteomes" id="UP000217289"/>
    </source>
</evidence>
<evidence type="ECO:0000256" key="1">
    <source>
        <dbReference type="ARBA" id="ARBA00006962"/>
    </source>
</evidence>
<dbReference type="GO" id="GO:0017000">
    <property type="term" value="P:antibiotic biosynthetic process"/>
    <property type="evidence" value="ECO:0007669"/>
    <property type="project" value="UniProtKB-ARBA"/>
</dbReference>
<protein>
    <submittedName>
        <fullName evidence="6">Dolichol-phosphate mannosyltransferase</fullName>
    </submittedName>
</protein>
<reference evidence="6 7" key="1">
    <citation type="submission" date="2017-06" db="EMBL/GenBank/DDBJ databases">
        <authorList>
            <person name="Kim H.J."/>
            <person name="Triplett B.A."/>
        </authorList>
    </citation>
    <scope>NUCLEOTIDE SEQUENCE [LARGE SCALE GENOMIC DNA]</scope>
    <source>
        <strain evidence="6 7">DSM 14713</strain>
    </source>
</reference>
<feature type="domain" description="Erythromycin biosynthesis protein CIII-like C-terminal" evidence="4">
    <location>
        <begin position="252"/>
        <end position="374"/>
    </location>
</feature>
<dbReference type="InterPro" id="IPR002213">
    <property type="entry name" value="UDP_glucos_trans"/>
</dbReference>
<dbReference type="SUPFAM" id="SSF53756">
    <property type="entry name" value="UDP-Glycosyltransferase/glycogen phosphorylase"/>
    <property type="match status" value="1"/>
</dbReference>
<dbReference type="GO" id="GO:0016758">
    <property type="term" value="F:hexosyltransferase activity"/>
    <property type="evidence" value="ECO:0007669"/>
    <property type="project" value="UniProtKB-ARBA"/>
</dbReference>
<feature type="domain" description="Erythromycin biosynthesis protein CIII-like N-terminal" evidence="5">
    <location>
        <begin position="23"/>
        <end position="142"/>
    </location>
</feature>
<dbReference type="KEGG" id="mbd:MEBOL_003599"/>
<dbReference type="GO" id="GO:0008194">
    <property type="term" value="F:UDP-glycosyltransferase activity"/>
    <property type="evidence" value="ECO:0007669"/>
    <property type="project" value="InterPro"/>
</dbReference>
<comment type="similarity">
    <text evidence="1">Belongs to the glycosyltransferase 28 family.</text>
</comment>
<dbReference type="OrthoDB" id="9805366at2"/>
<dbReference type="InterPro" id="IPR010610">
    <property type="entry name" value="EryCIII-like_C"/>
</dbReference>
<keyword evidence="3 6" id="KW-0808">Transferase</keyword>
<dbReference type="Pfam" id="PF06722">
    <property type="entry name" value="EryCIII-like_C"/>
    <property type="match status" value="1"/>
</dbReference>
<dbReference type="InterPro" id="IPR048284">
    <property type="entry name" value="EryCIII-like_N"/>
</dbReference>
<dbReference type="Pfam" id="PF21036">
    <property type="entry name" value="EryCIII-like_N"/>
    <property type="match status" value="1"/>
</dbReference>
<dbReference type="PANTHER" id="PTHR48050:SF13">
    <property type="entry name" value="STEROL 3-BETA-GLUCOSYLTRANSFERASE UGT80A2"/>
    <property type="match status" value="1"/>
</dbReference>
<dbReference type="AlphaFoldDB" id="A0A250IE65"/>
<dbReference type="InterPro" id="IPR050426">
    <property type="entry name" value="Glycosyltransferase_28"/>
</dbReference>
<name>A0A250IE65_9BACT</name>
<evidence type="ECO:0000256" key="3">
    <source>
        <dbReference type="ARBA" id="ARBA00022679"/>
    </source>
</evidence>
<evidence type="ECO:0000256" key="2">
    <source>
        <dbReference type="ARBA" id="ARBA00022676"/>
    </source>
</evidence>
<dbReference type="Proteomes" id="UP000217289">
    <property type="component" value="Chromosome"/>
</dbReference>
<dbReference type="EMBL" id="CP022163">
    <property type="protein sequence ID" value="ATB30144.1"/>
    <property type="molecule type" value="Genomic_DNA"/>
</dbReference>
<keyword evidence="7" id="KW-1185">Reference proteome</keyword>
<keyword evidence="2 6" id="KW-0328">Glycosyltransferase</keyword>
<accession>A0A250IE65</accession>
<dbReference type="PANTHER" id="PTHR48050">
    <property type="entry name" value="STEROL 3-BETA-GLUCOSYLTRANSFERASE"/>
    <property type="match status" value="1"/>
</dbReference>
<gene>
    <name evidence="6" type="ORF">MEBOL_003599</name>
</gene>
<dbReference type="Gene3D" id="3.40.50.2000">
    <property type="entry name" value="Glycogen Phosphorylase B"/>
    <property type="match status" value="2"/>
</dbReference>
<dbReference type="FunFam" id="3.40.50.2000:FF:000072">
    <property type="entry name" value="Glycosyl transferase"/>
    <property type="match status" value="1"/>
</dbReference>
<evidence type="ECO:0000259" key="5">
    <source>
        <dbReference type="Pfam" id="PF21036"/>
    </source>
</evidence>
<organism evidence="6 7">
    <name type="scientific">Melittangium boletus DSM 14713</name>
    <dbReference type="NCBI Taxonomy" id="1294270"/>
    <lineage>
        <taxon>Bacteria</taxon>
        <taxon>Pseudomonadati</taxon>
        <taxon>Myxococcota</taxon>
        <taxon>Myxococcia</taxon>
        <taxon>Myxococcales</taxon>
        <taxon>Cystobacterineae</taxon>
        <taxon>Archangiaceae</taxon>
        <taxon>Melittangium</taxon>
    </lineage>
</organism>
<dbReference type="RefSeq" id="WP_095978626.1">
    <property type="nucleotide sequence ID" value="NZ_CP022163.1"/>
</dbReference>
<proteinExistence type="inferred from homology"/>
<sequence length="393" mass="43397">MRVLFSTHSGTGHFHPLVPTARALEAHGHEVAFCVPETFQSFVQANGFRVFPAGISFDSLSPEKLKEHQRQISMRSASPEQTEEHAAGMFIDTFARSKVPELQRVCESWKPELIVFDSMDFAPTLVGEKLGIPYASIQVGGGRMRMTDSPIFLRHLDALRAETGLPSDPRGQALFRYLHLAFLPVSFFGSELAPTAHHLKPELFDRSGTEALPAWVSSLGSRPVVYATLGTVFNKFNRPLAMIIEGLREEPVELIVTVGRDQDPEQFGPQPSNVHVERYIPQSLLLPRCDLAIMHGGYSSVQSALYAGLPSLVMALGADQPMNAEACVALGVSRLLDLASLTPEVVRQQVREMLKDGGYRERARKIQAEALALPGLERGVELLERVAREKRPV</sequence>